<organism evidence="8 9">
    <name type="scientific">Nocardia arthritidis</name>
    <dbReference type="NCBI Taxonomy" id="228602"/>
    <lineage>
        <taxon>Bacteria</taxon>
        <taxon>Bacillati</taxon>
        <taxon>Actinomycetota</taxon>
        <taxon>Actinomycetes</taxon>
        <taxon>Mycobacteriales</taxon>
        <taxon>Nocardiaceae</taxon>
        <taxon>Nocardia</taxon>
    </lineage>
</organism>
<dbReference type="GO" id="GO:0016020">
    <property type="term" value="C:membrane"/>
    <property type="evidence" value="ECO:0007669"/>
    <property type="project" value="UniProtKB-SubCell"/>
</dbReference>
<accession>A0A6G9Y8K4</accession>
<feature type="transmembrane region" description="Helical" evidence="6">
    <location>
        <begin position="239"/>
        <end position="261"/>
    </location>
</feature>
<keyword evidence="4 6" id="KW-0472">Membrane</keyword>
<feature type="compositionally biased region" description="Low complexity" evidence="5">
    <location>
        <begin position="13"/>
        <end position="27"/>
    </location>
</feature>
<dbReference type="GO" id="GO:0006508">
    <property type="term" value="P:proteolysis"/>
    <property type="evidence" value="ECO:0007669"/>
    <property type="project" value="UniProtKB-KW"/>
</dbReference>
<feature type="transmembrane region" description="Helical" evidence="6">
    <location>
        <begin position="268"/>
        <end position="286"/>
    </location>
</feature>
<dbReference type="AlphaFoldDB" id="A0A6G9Y8K4"/>
<proteinExistence type="predicted"/>
<feature type="compositionally biased region" description="Basic residues" evidence="5">
    <location>
        <begin position="1"/>
        <end position="12"/>
    </location>
</feature>
<dbReference type="SUPFAM" id="SSF144091">
    <property type="entry name" value="Rhomboid-like"/>
    <property type="match status" value="1"/>
</dbReference>
<dbReference type="PANTHER" id="PTHR43731:SF9">
    <property type="entry name" value="SLR1461 PROTEIN"/>
    <property type="match status" value="1"/>
</dbReference>
<feature type="region of interest" description="Disordered" evidence="5">
    <location>
        <begin position="1"/>
        <end position="79"/>
    </location>
</feature>
<keyword evidence="2 6" id="KW-0812">Transmembrane</keyword>
<feature type="domain" description="Peptidase S54 rhomboid" evidence="7">
    <location>
        <begin position="178"/>
        <end position="312"/>
    </location>
</feature>
<evidence type="ECO:0000313" key="9">
    <source>
        <dbReference type="Proteomes" id="UP000503540"/>
    </source>
</evidence>
<evidence type="ECO:0000256" key="5">
    <source>
        <dbReference type="SAM" id="MobiDB-lite"/>
    </source>
</evidence>
<keyword evidence="9" id="KW-1185">Reference proteome</keyword>
<feature type="transmembrane region" description="Helical" evidence="6">
    <location>
        <begin position="174"/>
        <end position="194"/>
    </location>
</feature>
<evidence type="ECO:0000256" key="6">
    <source>
        <dbReference type="SAM" id="Phobius"/>
    </source>
</evidence>
<evidence type="ECO:0000256" key="4">
    <source>
        <dbReference type="ARBA" id="ARBA00023136"/>
    </source>
</evidence>
<feature type="transmembrane region" description="Helical" evidence="6">
    <location>
        <begin position="201"/>
        <end position="227"/>
    </location>
</feature>
<gene>
    <name evidence="8" type="ORF">F5544_07740</name>
</gene>
<keyword evidence="8" id="KW-0645">Protease</keyword>
<feature type="transmembrane region" description="Helical" evidence="6">
    <location>
        <begin position="136"/>
        <end position="154"/>
    </location>
</feature>
<reference evidence="8 9" key="1">
    <citation type="journal article" date="2019" name="ACS Chem. Biol.">
        <title>Identification and Mobilization of a Cryptic Antibiotic Biosynthesis Gene Locus from a Human-Pathogenic Nocardia Isolate.</title>
        <authorList>
            <person name="Herisse M."/>
            <person name="Ishida K."/>
            <person name="Porter J.L."/>
            <person name="Howden B."/>
            <person name="Hertweck C."/>
            <person name="Stinear T.P."/>
            <person name="Pidot S.J."/>
        </authorList>
    </citation>
    <scope>NUCLEOTIDE SEQUENCE [LARGE SCALE GENOMIC DNA]</scope>
    <source>
        <strain evidence="8 9">AUSMDU00012717</strain>
    </source>
</reference>
<evidence type="ECO:0000256" key="3">
    <source>
        <dbReference type="ARBA" id="ARBA00022989"/>
    </source>
</evidence>
<dbReference type="Pfam" id="PF01694">
    <property type="entry name" value="Rhomboid"/>
    <property type="match status" value="1"/>
</dbReference>
<keyword evidence="8" id="KW-0378">Hydrolase</keyword>
<dbReference type="InterPro" id="IPR035952">
    <property type="entry name" value="Rhomboid-like_sf"/>
</dbReference>
<dbReference type="Gene3D" id="1.20.1540.10">
    <property type="entry name" value="Rhomboid-like"/>
    <property type="match status" value="1"/>
</dbReference>
<dbReference type="GO" id="GO:0004252">
    <property type="term" value="F:serine-type endopeptidase activity"/>
    <property type="evidence" value="ECO:0007669"/>
    <property type="project" value="InterPro"/>
</dbReference>
<evidence type="ECO:0000259" key="7">
    <source>
        <dbReference type="Pfam" id="PF01694"/>
    </source>
</evidence>
<evidence type="ECO:0000313" key="8">
    <source>
        <dbReference type="EMBL" id="QIS09450.1"/>
    </source>
</evidence>
<sequence length="331" mass="34367">MPRSASRARRSGRAPAPISPSSSRTAAGSICPPVLTTARSRKRRSGSTASSGREVRHGPRSVPGAPGYAVRAASVPSEGRGTFPRYEEVAMTGGAGLGPSFDPDRLAAVRARLGDSGTQVPVAPAPAGNMAAIRRLWLRAGILICAFVALLYGVEGVDTLDNHQLDRNGIEPRHLDGLWGILFAPLLHANWAHLMGNTLPVLVLGFLALLAGIGRGIAATAIIWLIAGLGTWLTGGSGTVHLGASSLVFGWLTFLIIRGWFARSVGQILLGLAVLAVYGSLLWGVLPGQPGISWQGHLFGAVGGVLAGWVLSGNERSRRRGTGAGLPAATR</sequence>
<feature type="transmembrane region" description="Helical" evidence="6">
    <location>
        <begin position="292"/>
        <end position="311"/>
    </location>
</feature>
<evidence type="ECO:0000256" key="2">
    <source>
        <dbReference type="ARBA" id="ARBA00022692"/>
    </source>
</evidence>
<keyword evidence="3 6" id="KW-1133">Transmembrane helix</keyword>
<dbReference type="InterPro" id="IPR050925">
    <property type="entry name" value="Rhomboid_protease_S54"/>
</dbReference>
<evidence type="ECO:0000256" key="1">
    <source>
        <dbReference type="ARBA" id="ARBA00004141"/>
    </source>
</evidence>
<name>A0A6G9Y8K4_9NOCA</name>
<dbReference type="Proteomes" id="UP000503540">
    <property type="component" value="Chromosome"/>
</dbReference>
<protein>
    <submittedName>
        <fullName evidence="8">Rhomboid family intramembrane serine protease</fullName>
    </submittedName>
</protein>
<dbReference type="EMBL" id="CP046172">
    <property type="protein sequence ID" value="QIS09450.1"/>
    <property type="molecule type" value="Genomic_DNA"/>
</dbReference>
<dbReference type="PANTHER" id="PTHR43731">
    <property type="entry name" value="RHOMBOID PROTEASE"/>
    <property type="match status" value="1"/>
</dbReference>
<dbReference type="InterPro" id="IPR022764">
    <property type="entry name" value="Peptidase_S54_rhomboid_dom"/>
</dbReference>
<comment type="subcellular location">
    <subcellularLocation>
        <location evidence="1">Membrane</location>
        <topology evidence="1">Multi-pass membrane protein</topology>
    </subcellularLocation>
</comment>
<dbReference type="KEGG" id="nah:F5544_07740"/>